<dbReference type="AlphaFoldDB" id="A0AAD7B4I8"/>
<name>A0AAD7B4I8_9AGAR</name>
<evidence type="ECO:0000313" key="2">
    <source>
        <dbReference type="Proteomes" id="UP001221142"/>
    </source>
</evidence>
<dbReference type="EMBL" id="JARKIF010000035">
    <property type="protein sequence ID" value="KAJ7610452.1"/>
    <property type="molecule type" value="Genomic_DNA"/>
</dbReference>
<proteinExistence type="predicted"/>
<sequence>MSASPGFWACLVRSWIFLTQLDMPNERSLLLDGLSRFLADCDVRSHPERLKEMVDAAGSIGSFAKLVEDFIGTVAEHSRSPLDHIQRLLIFIGAADELPEDRGHGWVSAPLSLALFTYSNCAAELLVAVLVFCHREEPQAGPVMDEWLMLVRRMIKASPAKLWLDELRDRGLLGVGLDYTTLRGAWVEAQAPYALKEGQNVLLGDEFKQTVLYDPWKKFLAAAEECLEALAKYESPLFEARKTCDNEEESSPVKRCSGCQAINAPGTANEMTGKSGTGTLVAPTTAYFSDQNIE</sequence>
<accession>A0AAD7B4I8</accession>
<organism evidence="1 2">
    <name type="scientific">Roridomyces roridus</name>
    <dbReference type="NCBI Taxonomy" id="1738132"/>
    <lineage>
        <taxon>Eukaryota</taxon>
        <taxon>Fungi</taxon>
        <taxon>Dikarya</taxon>
        <taxon>Basidiomycota</taxon>
        <taxon>Agaricomycotina</taxon>
        <taxon>Agaricomycetes</taxon>
        <taxon>Agaricomycetidae</taxon>
        <taxon>Agaricales</taxon>
        <taxon>Marasmiineae</taxon>
        <taxon>Mycenaceae</taxon>
        <taxon>Roridomyces</taxon>
    </lineage>
</organism>
<comment type="caution">
    <text evidence="1">The sequence shown here is derived from an EMBL/GenBank/DDBJ whole genome shotgun (WGS) entry which is preliminary data.</text>
</comment>
<protein>
    <submittedName>
        <fullName evidence="1">Uncharacterized protein</fullName>
    </submittedName>
</protein>
<dbReference type="Proteomes" id="UP001221142">
    <property type="component" value="Unassembled WGS sequence"/>
</dbReference>
<gene>
    <name evidence="1" type="ORF">FB45DRAFT_1121514</name>
</gene>
<evidence type="ECO:0000313" key="1">
    <source>
        <dbReference type="EMBL" id="KAJ7610452.1"/>
    </source>
</evidence>
<reference evidence="1" key="1">
    <citation type="submission" date="2023-03" db="EMBL/GenBank/DDBJ databases">
        <title>Massive genome expansion in bonnet fungi (Mycena s.s.) driven by repeated elements and novel gene families across ecological guilds.</title>
        <authorList>
            <consortium name="Lawrence Berkeley National Laboratory"/>
            <person name="Harder C.B."/>
            <person name="Miyauchi S."/>
            <person name="Viragh M."/>
            <person name="Kuo A."/>
            <person name="Thoen E."/>
            <person name="Andreopoulos B."/>
            <person name="Lu D."/>
            <person name="Skrede I."/>
            <person name="Drula E."/>
            <person name="Henrissat B."/>
            <person name="Morin E."/>
            <person name="Kohler A."/>
            <person name="Barry K."/>
            <person name="LaButti K."/>
            <person name="Morin E."/>
            <person name="Salamov A."/>
            <person name="Lipzen A."/>
            <person name="Mereny Z."/>
            <person name="Hegedus B."/>
            <person name="Baldrian P."/>
            <person name="Stursova M."/>
            <person name="Weitz H."/>
            <person name="Taylor A."/>
            <person name="Grigoriev I.V."/>
            <person name="Nagy L.G."/>
            <person name="Martin F."/>
            <person name="Kauserud H."/>
        </authorList>
    </citation>
    <scope>NUCLEOTIDE SEQUENCE</scope>
    <source>
        <strain evidence="1">9284</strain>
    </source>
</reference>
<keyword evidence="2" id="KW-1185">Reference proteome</keyword>